<feature type="signal peptide" evidence="1">
    <location>
        <begin position="1"/>
        <end position="21"/>
    </location>
</feature>
<dbReference type="CDD" id="cd04513">
    <property type="entry name" value="Glycosylasparaginase"/>
    <property type="match status" value="1"/>
</dbReference>
<name>A0ABV7FMG5_9ALTE</name>
<dbReference type="PANTHER" id="PTHR10188">
    <property type="entry name" value="L-ASPARAGINASE"/>
    <property type="match status" value="1"/>
</dbReference>
<evidence type="ECO:0000256" key="1">
    <source>
        <dbReference type="SAM" id="SignalP"/>
    </source>
</evidence>
<sequence length="330" mass="35282">MNSRRRFLKLSGVLASFPALSNLGFASTASNNNSSAPIGKAGKPLVVSTWEHGMPANKVAWEHLQKGGLAIDAVEAGVMVPEADPNVMTVGYGGYPDREGRVTLDACIMDHKQNCGSVAFLENIKHPIAVARKVMDNTPHVMLVGEGALDFAKSEGFKEENLLTEKAKALWQTWKKDPSWPPQINIENHDTIGMLALDKKGNLSGACTTSGASFKMRGRVGDSPIIGAGLYVDNDIGAATATGMGELMMKTVGCFSVVEIMRQGASPQEACEEAVSRIAAKLDDYRQYQVGFLAINKRGEVGAYAIQSGFNYALQNSSGSQLIDARSKLA</sequence>
<evidence type="ECO:0000313" key="2">
    <source>
        <dbReference type="EMBL" id="MFC3120601.1"/>
    </source>
</evidence>
<dbReference type="PANTHER" id="PTHR10188:SF6">
    <property type="entry name" value="N(4)-(BETA-N-ACETYLGLUCOSAMINYL)-L-ASPARAGINASE"/>
    <property type="match status" value="1"/>
</dbReference>
<reference evidence="3" key="1">
    <citation type="journal article" date="2019" name="Int. J. Syst. Evol. Microbiol.">
        <title>The Global Catalogue of Microorganisms (GCM) 10K type strain sequencing project: providing services to taxonomists for standard genome sequencing and annotation.</title>
        <authorList>
            <consortium name="The Broad Institute Genomics Platform"/>
            <consortium name="The Broad Institute Genome Sequencing Center for Infectious Disease"/>
            <person name="Wu L."/>
            <person name="Ma J."/>
        </authorList>
    </citation>
    <scope>NUCLEOTIDE SEQUENCE [LARGE SCALE GENOMIC DNA]</scope>
    <source>
        <strain evidence="3">KCTC 52473</strain>
    </source>
</reference>
<dbReference type="Proteomes" id="UP001595478">
    <property type="component" value="Unassembled WGS sequence"/>
</dbReference>
<keyword evidence="3" id="KW-1185">Reference proteome</keyword>
<comment type="caution">
    <text evidence="2">The sequence shown here is derived from an EMBL/GenBank/DDBJ whole genome shotgun (WGS) entry which is preliminary data.</text>
</comment>
<dbReference type="EMBL" id="JBHRSW010000005">
    <property type="protein sequence ID" value="MFC3120601.1"/>
    <property type="molecule type" value="Genomic_DNA"/>
</dbReference>
<keyword evidence="1" id="KW-0732">Signal</keyword>
<dbReference type="SUPFAM" id="SSF56235">
    <property type="entry name" value="N-terminal nucleophile aminohydrolases (Ntn hydrolases)"/>
    <property type="match status" value="1"/>
</dbReference>
<dbReference type="InterPro" id="IPR029055">
    <property type="entry name" value="Ntn_hydrolases_N"/>
</dbReference>
<accession>A0ABV7FMG5</accession>
<dbReference type="RefSeq" id="WP_376918736.1">
    <property type="nucleotide sequence ID" value="NZ_JBHRSW010000005.1"/>
</dbReference>
<protein>
    <submittedName>
        <fullName evidence="2">N(4)-(Beta-N-acetylglucosaminyl)-L-asparaginase</fullName>
    </submittedName>
</protein>
<dbReference type="InterPro" id="IPR006311">
    <property type="entry name" value="TAT_signal"/>
</dbReference>
<dbReference type="Gene3D" id="3.60.20.30">
    <property type="entry name" value="(Glycosyl)asparaginase"/>
    <property type="match status" value="1"/>
</dbReference>
<dbReference type="InterPro" id="IPR000246">
    <property type="entry name" value="Peptidase_T2"/>
</dbReference>
<dbReference type="PROSITE" id="PS51318">
    <property type="entry name" value="TAT"/>
    <property type="match status" value="1"/>
</dbReference>
<feature type="chain" id="PRO_5045258557" evidence="1">
    <location>
        <begin position="22"/>
        <end position="330"/>
    </location>
</feature>
<dbReference type="Pfam" id="PF01112">
    <property type="entry name" value="Asparaginase_2"/>
    <property type="match status" value="1"/>
</dbReference>
<proteinExistence type="predicted"/>
<gene>
    <name evidence="2" type="ORF">ACFOHL_03110</name>
</gene>
<evidence type="ECO:0000313" key="3">
    <source>
        <dbReference type="Proteomes" id="UP001595478"/>
    </source>
</evidence>
<organism evidence="2 3">
    <name type="scientific">Agaribacter flavus</name>
    <dbReference type="NCBI Taxonomy" id="1902781"/>
    <lineage>
        <taxon>Bacteria</taxon>
        <taxon>Pseudomonadati</taxon>
        <taxon>Pseudomonadota</taxon>
        <taxon>Gammaproteobacteria</taxon>
        <taxon>Alteromonadales</taxon>
        <taxon>Alteromonadaceae</taxon>
        <taxon>Agaribacter</taxon>
    </lineage>
</organism>